<evidence type="ECO:0000313" key="2">
    <source>
        <dbReference type="Proteomes" id="UP000027432"/>
    </source>
</evidence>
<protein>
    <submittedName>
        <fullName evidence="1">Uncharacterized protein</fullName>
    </submittedName>
</protein>
<accession>A0A074J862</accession>
<dbReference type="EMBL" id="AUND01000023">
    <property type="protein sequence ID" value="KEO52754.1"/>
    <property type="molecule type" value="Genomic_DNA"/>
</dbReference>
<comment type="caution">
    <text evidence="1">The sequence shown here is derived from an EMBL/GenBank/DDBJ whole genome shotgun (WGS) entry which is preliminary data.</text>
</comment>
<dbReference type="RefSeq" id="WP_038076906.1">
    <property type="nucleotide sequence ID" value="NZ_AUND01000023.1"/>
</dbReference>
<reference evidence="1 2" key="1">
    <citation type="submission" date="2013-07" db="EMBL/GenBank/DDBJ databases">
        <title>Thioclava pacifica DSM 10166 Genome Sequencing.</title>
        <authorList>
            <person name="Lai Q."/>
            <person name="Shao Z."/>
        </authorList>
    </citation>
    <scope>NUCLEOTIDE SEQUENCE [LARGE SCALE GENOMIC DNA]</scope>
    <source>
        <strain evidence="1 2">DSM 10166</strain>
    </source>
</reference>
<keyword evidence="2" id="KW-1185">Reference proteome</keyword>
<gene>
    <name evidence="1" type="ORF">TP2_07370</name>
</gene>
<dbReference type="AlphaFoldDB" id="A0A074J862"/>
<name>A0A074J862_9RHOB</name>
<dbReference type="Proteomes" id="UP000027432">
    <property type="component" value="Unassembled WGS sequence"/>
</dbReference>
<organism evidence="1 2">
    <name type="scientific">Thioclava pacifica DSM 10166</name>
    <dbReference type="NCBI Taxonomy" id="1353537"/>
    <lineage>
        <taxon>Bacteria</taxon>
        <taxon>Pseudomonadati</taxon>
        <taxon>Pseudomonadota</taxon>
        <taxon>Alphaproteobacteria</taxon>
        <taxon>Rhodobacterales</taxon>
        <taxon>Paracoccaceae</taxon>
        <taxon>Thioclava</taxon>
    </lineage>
</organism>
<proteinExistence type="predicted"/>
<sequence length="88" mass="8897">MTNPFHNRAPSLSGPALDIVPVAPDDATDLPTVAVALYVETGGVVSFVTAKGNARTVTVADFVILPVGAERVLATGTTATGIHALTVV</sequence>
<dbReference type="eggNOG" id="ENOG50336AS">
    <property type="taxonomic scope" value="Bacteria"/>
</dbReference>
<dbReference type="OrthoDB" id="7916272at2"/>
<evidence type="ECO:0000313" key="1">
    <source>
        <dbReference type="EMBL" id="KEO52754.1"/>
    </source>
</evidence>
<dbReference type="STRING" id="1353537.TP2_07370"/>